<organism evidence="2 3">
    <name type="scientific">Globodera rostochiensis</name>
    <name type="common">Golden nematode worm</name>
    <name type="synonym">Heterodera rostochiensis</name>
    <dbReference type="NCBI Taxonomy" id="31243"/>
    <lineage>
        <taxon>Eukaryota</taxon>
        <taxon>Metazoa</taxon>
        <taxon>Ecdysozoa</taxon>
        <taxon>Nematoda</taxon>
        <taxon>Chromadorea</taxon>
        <taxon>Rhabditida</taxon>
        <taxon>Tylenchina</taxon>
        <taxon>Tylenchomorpha</taxon>
        <taxon>Tylenchoidea</taxon>
        <taxon>Heteroderidae</taxon>
        <taxon>Heteroderinae</taxon>
        <taxon>Globodera</taxon>
    </lineage>
</organism>
<dbReference type="PANTHER" id="PTHR22744:SF14">
    <property type="entry name" value="BTB DOMAIN-CONTAINING PROTEIN-RELATED"/>
    <property type="match status" value="1"/>
</dbReference>
<dbReference type="AlphaFoldDB" id="A0A914GVI1"/>
<dbReference type="Proteomes" id="UP000887572">
    <property type="component" value="Unplaced"/>
</dbReference>
<dbReference type="WBParaSite" id="Gr19_v10_g11727.t1">
    <property type="protein sequence ID" value="Gr19_v10_g11727.t1"/>
    <property type="gene ID" value="Gr19_v10_g11727"/>
</dbReference>
<dbReference type="InterPro" id="IPR011333">
    <property type="entry name" value="SKP1/BTB/POZ_sf"/>
</dbReference>
<keyword evidence="2" id="KW-1185">Reference proteome</keyword>
<dbReference type="CDD" id="cd18186">
    <property type="entry name" value="BTB_POZ_ZBTB_KLHL-like"/>
    <property type="match status" value="1"/>
</dbReference>
<evidence type="ECO:0000313" key="3">
    <source>
        <dbReference type="WBParaSite" id="Gr19_v10_g11727.t1"/>
    </source>
</evidence>
<evidence type="ECO:0000313" key="2">
    <source>
        <dbReference type="Proteomes" id="UP000887572"/>
    </source>
</evidence>
<protein>
    <submittedName>
        <fullName evidence="3">BTB domain-containing protein</fullName>
    </submittedName>
</protein>
<sequence length="297" mass="33797">MSANIYDDYFIIDEKLASDFIQNSCTAGCFSQFILRTACSELELKVVNESGRLQIKDVAPHSTNASGPLAEIVVLKLEGATQTIEYSTMLDNGGGSVDLEFSAVSIVIRILEKRQLIDPCPPLSFQPNDDLTVHIGKRQVTVSGSWLMSVSPVFEGMLTAKMKEQQERTLKLNSADLGFTMDQFELFLLYTSRKLWRKILPNPTNVLDLLHLADYFQVDWLRQRCDLHLVSCAEIELLKRFLLVDRYGLVKMKDFFLRSLSVISLKEFVQTNREHLSPAIGERFLFELTMRLSEAEE</sequence>
<accession>A0A914GVI1</accession>
<evidence type="ECO:0000259" key="1">
    <source>
        <dbReference type="SMART" id="SM00225"/>
    </source>
</evidence>
<dbReference type="Gene3D" id="3.30.710.10">
    <property type="entry name" value="Potassium Channel Kv1.1, Chain A"/>
    <property type="match status" value="1"/>
</dbReference>
<reference evidence="3" key="1">
    <citation type="submission" date="2022-11" db="UniProtKB">
        <authorList>
            <consortium name="WormBaseParasite"/>
        </authorList>
    </citation>
    <scope>IDENTIFICATION</scope>
</reference>
<dbReference type="SUPFAM" id="SSF54695">
    <property type="entry name" value="POZ domain"/>
    <property type="match status" value="1"/>
</dbReference>
<dbReference type="SMART" id="SM00225">
    <property type="entry name" value="BTB"/>
    <property type="match status" value="1"/>
</dbReference>
<dbReference type="Pfam" id="PF00651">
    <property type="entry name" value="BTB"/>
    <property type="match status" value="1"/>
</dbReference>
<dbReference type="InterPro" id="IPR000210">
    <property type="entry name" value="BTB/POZ_dom"/>
</dbReference>
<feature type="domain" description="BTB" evidence="1">
    <location>
        <begin position="129"/>
        <end position="233"/>
    </location>
</feature>
<name>A0A914GVI1_GLORO</name>
<dbReference type="PANTHER" id="PTHR22744">
    <property type="entry name" value="HELIX LOOP HELIX PROTEIN 21-RELATED"/>
    <property type="match status" value="1"/>
</dbReference>
<proteinExistence type="predicted"/>